<organism evidence="10 11">
    <name type="scientific">Tilletia indica</name>
    <dbReference type="NCBI Taxonomy" id="43049"/>
    <lineage>
        <taxon>Eukaryota</taxon>
        <taxon>Fungi</taxon>
        <taxon>Dikarya</taxon>
        <taxon>Basidiomycota</taxon>
        <taxon>Ustilaginomycotina</taxon>
        <taxon>Exobasidiomycetes</taxon>
        <taxon>Tilletiales</taxon>
        <taxon>Tilletiaceae</taxon>
        <taxon>Tilletia</taxon>
    </lineage>
</organism>
<dbReference type="GO" id="GO:0016020">
    <property type="term" value="C:membrane"/>
    <property type="evidence" value="ECO:0007669"/>
    <property type="project" value="UniProtKB-SubCell"/>
</dbReference>
<reference evidence="10" key="2">
    <citation type="journal article" date="2019" name="IMA Fungus">
        <title>Genome sequencing and comparison of five Tilletia species to identify candidate genes for the detection of regulated species infecting wheat.</title>
        <authorList>
            <person name="Nguyen H.D.T."/>
            <person name="Sultana T."/>
            <person name="Kesanakurti P."/>
            <person name="Hambleton S."/>
        </authorList>
    </citation>
    <scope>NUCLEOTIDE SEQUENCE</scope>
    <source>
        <strain evidence="10">DAOMC 236416</strain>
    </source>
</reference>
<evidence type="ECO:0000256" key="4">
    <source>
        <dbReference type="ARBA" id="ARBA00022970"/>
    </source>
</evidence>
<feature type="transmembrane region" description="Helical" evidence="8">
    <location>
        <begin position="245"/>
        <end position="265"/>
    </location>
</feature>
<feature type="compositionally biased region" description="Basic and acidic residues" evidence="7">
    <location>
        <begin position="1"/>
        <end position="21"/>
    </location>
</feature>
<evidence type="ECO:0000256" key="2">
    <source>
        <dbReference type="ARBA" id="ARBA00022448"/>
    </source>
</evidence>
<feature type="transmembrane region" description="Helical" evidence="8">
    <location>
        <begin position="165"/>
        <end position="186"/>
    </location>
</feature>
<feature type="transmembrane region" description="Helical" evidence="8">
    <location>
        <begin position="84"/>
        <end position="104"/>
    </location>
</feature>
<feature type="transmembrane region" description="Helical" evidence="8">
    <location>
        <begin position="493"/>
        <end position="511"/>
    </location>
</feature>
<protein>
    <recommendedName>
        <fullName evidence="9">Amino acid permease/ SLC12A domain-containing protein</fullName>
    </recommendedName>
</protein>
<comment type="subcellular location">
    <subcellularLocation>
        <location evidence="1">Membrane</location>
        <topology evidence="1">Multi-pass membrane protein</topology>
    </subcellularLocation>
</comment>
<dbReference type="InterPro" id="IPR050524">
    <property type="entry name" value="APC_YAT"/>
</dbReference>
<feature type="transmembrane region" description="Helical" evidence="8">
    <location>
        <begin position="57"/>
        <end position="78"/>
    </location>
</feature>
<gene>
    <name evidence="10" type="ORF">A4X13_0g5679</name>
</gene>
<feature type="transmembrane region" description="Helical" evidence="8">
    <location>
        <begin position="285"/>
        <end position="304"/>
    </location>
</feature>
<evidence type="ECO:0000259" key="9">
    <source>
        <dbReference type="Pfam" id="PF00324"/>
    </source>
</evidence>
<dbReference type="InterPro" id="IPR004841">
    <property type="entry name" value="AA-permease/SLC12A_dom"/>
</dbReference>
<dbReference type="PROSITE" id="PS00218">
    <property type="entry name" value="AMINO_ACID_PERMEASE_1"/>
    <property type="match status" value="1"/>
</dbReference>
<dbReference type="PIRSF" id="PIRSF006060">
    <property type="entry name" value="AA_transporter"/>
    <property type="match status" value="1"/>
</dbReference>
<dbReference type="FunFam" id="1.20.1740.10:FF:000006">
    <property type="entry name" value="General amino acid permease"/>
    <property type="match status" value="1"/>
</dbReference>
<evidence type="ECO:0000256" key="6">
    <source>
        <dbReference type="ARBA" id="ARBA00023136"/>
    </source>
</evidence>
<reference evidence="10" key="1">
    <citation type="submission" date="2016-04" db="EMBL/GenBank/DDBJ databases">
        <authorList>
            <person name="Nguyen H.D."/>
            <person name="Samba Siva P."/>
            <person name="Cullis J."/>
            <person name="Levesque C.A."/>
            <person name="Hambleton S."/>
        </authorList>
    </citation>
    <scope>NUCLEOTIDE SEQUENCE</scope>
    <source>
        <strain evidence="10">DAOMC 236416</strain>
    </source>
</reference>
<accession>A0A177TWN5</accession>
<dbReference type="EMBL" id="LWDF02000464">
    <property type="protein sequence ID" value="KAE8246667.1"/>
    <property type="molecule type" value="Genomic_DNA"/>
</dbReference>
<dbReference type="PANTHER" id="PTHR43341">
    <property type="entry name" value="AMINO ACID PERMEASE"/>
    <property type="match status" value="1"/>
</dbReference>
<feature type="domain" description="Amino acid permease/ SLC12A" evidence="9">
    <location>
        <begin position="56"/>
        <end position="517"/>
    </location>
</feature>
<keyword evidence="3 8" id="KW-0812">Transmembrane</keyword>
<dbReference type="InterPro" id="IPR004840">
    <property type="entry name" value="Amino_acid_permease_CS"/>
</dbReference>
<evidence type="ECO:0000313" key="10">
    <source>
        <dbReference type="EMBL" id="KAE8246667.1"/>
    </source>
</evidence>
<keyword evidence="4" id="KW-0029">Amino-acid transport</keyword>
<keyword evidence="6 8" id="KW-0472">Membrane</keyword>
<feature type="transmembrane region" description="Helical" evidence="8">
    <location>
        <begin position="408"/>
        <end position="427"/>
    </location>
</feature>
<sequence length="551" mass="60460">MSYPHSPDEKVAYNKEDRSASPKEGTLVDEVTYGEDVNAFGQRSNEKLAPALSNRHLAMISIGGVIGTGLFLGTAGSLARGGPVGLWLGYILMGSICYAMMMCLGEMISYLPVPGGHITLATRFVDPALGFAMGWNYFYNWAIVLPAELSAAATLIGFWSDLSPAIWISICLVIVIFINFMGARAFGETEFWFCSIKVITIVGLLILSFLMDVGAVGERRGFQYWKNPGPFVQYLGIEGSWGRFLGFWSVLINAGFSFIGTEIVAMAAAEAKNPRKALPKAVNKVWVRILFFYILGTLAVGVIVPSNNDQLTKGAQANKSAFVIAIRAAGIKGLPSVINAALVTSATSAASSDLYTSSRALYSLALAGHAPRFFAKTLKNGLPLPALVASALFSSLAYLSLGSSSAKVFGWLAGLTSICGLLSWWAISVTYLRFYKGLKEQGITRDRKTFPFLSPLQPYLGYWALTWTTIVMLFCGFKNFIKGYFDTADFVTSYFPLPLFVVIYAGYKFFYKTKTVKTEEMDFYTGIKEILEAEVEEPAPRNLWEKFWARL</sequence>
<keyword evidence="11" id="KW-1185">Reference proteome</keyword>
<evidence type="ECO:0000256" key="1">
    <source>
        <dbReference type="ARBA" id="ARBA00004141"/>
    </source>
</evidence>
<dbReference type="PANTHER" id="PTHR43341:SF20">
    <property type="entry name" value="AAT FAMILY AMINO ACID TRANSPORTER"/>
    <property type="match status" value="1"/>
</dbReference>
<dbReference type="GO" id="GO:0015171">
    <property type="term" value="F:amino acid transmembrane transporter activity"/>
    <property type="evidence" value="ECO:0007669"/>
    <property type="project" value="TreeGrafter"/>
</dbReference>
<dbReference type="AlphaFoldDB" id="A0A177TWN5"/>
<evidence type="ECO:0000256" key="7">
    <source>
        <dbReference type="SAM" id="MobiDB-lite"/>
    </source>
</evidence>
<feature type="transmembrane region" description="Helical" evidence="8">
    <location>
        <begin position="460"/>
        <end position="481"/>
    </location>
</feature>
<dbReference type="Pfam" id="PF00324">
    <property type="entry name" value="AA_permease"/>
    <property type="match status" value="1"/>
</dbReference>
<feature type="transmembrane region" description="Helical" evidence="8">
    <location>
        <begin position="382"/>
        <end position="401"/>
    </location>
</feature>
<name>A0A177TWN5_9BASI</name>
<evidence type="ECO:0000313" key="11">
    <source>
        <dbReference type="Proteomes" id="UP000077521"/>
    </source>
</evidence>
<dbReference type="Proteomes" id="UP000077521">
    <property type="component" value="Unassembled WGS sequence"/>
</dbReference>
<evidence type="ECO:0000256" key="3">
    <source>
        <dbReference type="ARBA" id="ARBA00022692"/>
    </source>
</evidence>
<dbReference type="Gene3D" id="1.20.1740.10">
    <property type="entry name" value="Amino acid/polyamine transporter I"/>
    <property type="match status" value="1"/>
</dbReference>
<evidence type="ECO:0000256" key="5">
    <source>
        <dbReference type="ARBA" id="ARBA00022989"/>
    </source>
</evidence>
<feature type="region of interest" description="Disordered" evidence="7">
    <location>
        <begin position="1"/>
        <end position="26"/>
    </location>
</feature>
<feature type="transmembrane region" description="Helical" evidence="8">
    <location>
        <begin position="198"/>
        <end position="217"/>
    </location>
</feature>
<keyword evidence="2" id="KW-0813">Transport</keyword>
<comment type="caution">
    <text evidence="10">The sequence shown here is derived from an EMBL/GenBank/DDBJ whole genome shotgun (WGS) entry which is preliminary data.</text>
</comment>
<feature type="transmembrane region" description="Helical" evidence="8">
    <location>
        <begin position="138"/>
        <end position="159"/>
    </location>
</feature>
<keyword evidence="5 8" id="KW-1133">Transmembrane helix</keyword>
<evidence type="ECO:0000256" key="8">
    <source>
        <dbReference type="SAM" id="Phobius"/>
    </source>
</evidence>
<proteinExistence type="predicted"/>